<evidence type="ECO:0000259" key="1">
    <source>
        <dbReference type="Pfam" id="PF06985"/>
    </source>
</evidence>
<feature type="domain" description="Heterokaryon incompatibility" evidence="1">
    <location>
        <begin position="240"/>
        <end position="384"/>
    </location>
</feature>
<dbReference type="Proteomes" id="UP001278766">
    <property type="component" value="Unassembled WGS sequence"/>
</dbReference>
<protein>
    <submittedName>
        <fullName evidence="2">Heterokaryon incompatibility protein-domain-containing protein</fullName>
    </submittedName>
</protein>
<reference evidence="2" key="2">
    <citation type="submission" date="2023-06" db="EMBL/GenBank/DDBJ databases">
        <authorList>
            <consortium name="Lawrence Berkeley National Laboratory"/>
            <person name="Haridas S."/>
            <person name="Hensen N."/>
            <person name="Bonometti L."/>
            <person name="Westerberg I."/>
            <person name="Brannstrom I.O."/>
            <person name="Guillou S."/>
            <person name="Cros-Aarteil S."/>
            <person name="Calhoun S."/>
            <person name="Kuo A."/>
            <person name="Mondo S."/>
            <person name="Pangilinan J."/>
            <person name="Riley R."/>
            <person name="Labutti K."/>
            <person name="Andreopoulos B."/>
            <person name="Lipzen A."/>
            <person name="Chen C."/>
            <person name="Yanf M."/>
            <person name="Daum C."/>
            <person name="Ng V."/>
            <person name="Clum A."/>
            <person name="Steindorff A."/>
            <person name="Ohm R."/>
            <person name="Martin F."/>
            <person name="Silar P."/>
            <person name="Natvig D."/>
            <person name="Lalanne C."/>
            <person name="Gautier V."/>
            <person name="Ament-Velasquez S.L."/>
            <person name="Kruys A."/>
            <person name="Hutchinson M.I."/>
            <person name="Powell A.J."/>
            <person name="Barry K."/>
            <person name="Miller A.N."/>
            <person name="Grigoriev I.V."/>
            <person name="Debuchy R."/>
            <person name="Gladieux P."/>
            <person name="Thoren M.H."/>
            <person name="Johannesson H."/>
        </authorList>
    </citation>
    <scope>NUCLEOTIDE SEQUENCE</scope>
    <source>
        <strain evidence="2">CBS 168.71</strain>
    </source>
</reference>
<organism evidence="2 3">
    <name type="scientific">Chaetomium fimeti</name>
    <dbReference type="NCBI Taxonomy" id="1854472"/>
    <lineage>
        <taxon>Eukaryota</taxon>
        <taxon>Fungi</taxon>
        <taxon>Dikarya</taxon>
        <taxon>Ascomycota</taxon>
        <taxon>Pezizomycotina</taxon>
        <taxon>Sordariomycetes</taxon>
        <taxon>Sordariomycetidae</taxon>
        <taxon>Sordariales</taxon>
        <taxon>Chaetomiaceae</taxon>
        <taxon>Chaetomium</taxon>
    </lineage>
</organism>
<dbReference type="AlphaFoldDB" id="A0AAE0HQ35"/>
<dbReference type="PANTHER" id="PTHR33112:SF8">
    <property type="entry name" value="HETEROKARYON INCOMPATIBILITY DOMAIN-CONTAINING PROTEIN"/>
    <property type="match status" value="1"/>
</dbReference>
<gene>
    <name evidence="2" type="ORF">B0H64DRAFT_381538</name>
</gene>
<evidence type="ECO:0000313" key="2">
    <source>
        <dbReference type="EMBL" id="KAK3300682.1"/>
    </source>
</evidence>
<dbReference type="EMBL" id="JAUEPN010000001">
    <property type="protein sequence ID" value="KAK3300682.1"/>
    <property type="molecule type" value="Genomic_DNA"/>
</dbReference>
<comment type="caution">
    <text evidence="2">The sequence shown here is derived from an EMBL/GenBank/DDBJ whole genome shotgun (WGS) entry which is preliminary data.</text>
</comment>
<keyword evidence="3" id="KW-1185">Reference proteome</keyword>
<sequence>MLCTNCHAQLRDALDSLDRRAAACHDVLLEPPVYRSTTHALNLVGDLRDFHNSILLGCFICRRIWRSISSWAHGRRDDFQRAIPETYSEFTSEVSHIDHLTGRSDPTGSHPFPSGIHAEVVMDRTYKHGKIFVEGLGGGNSGRRWMLRFSLRSAKKRNSRVQTGSISVEALGASTASVPQLWDRWFRTCLSSHHVCRSLEPRDASGFVPKRLIKVLPPAGELSQLKWHLIFPNGTEPIDYVTLGHCWGSHQPTQLTDSTLPAFSQKGSAEDLPKTYRDALQIALTLGIPYIWIDSLCIKQDDKSDWLEQSPLMASIYGNARCNIAATWASDWTEGCFSKRDPFMVVGTTVDTSHGKGYQIHLRHGWSDEVTDTPLNRRGWVVQERCLAPRQLVFTKHQVYWECAEHVASEQFPDGLPEGMWQEDSATTLLFPSNPKPRLLFESEQDCRNAWCSLVEQYSMCRLTQRSDKMIAIASLAESLRKHTGDTYLAGLWEKDLLDQLYWHQNLFTWDEAMSPTRNTHAPSWSWASLDAHIQTDEAYHSDPGRMHLAEVLGVSVVSDHPAGLHSFTSAELQIRAIALWATYTEVDGICTGYRKDYVVSIWCPREPGSQSRGYYLADDDDINFFWDEYPTPGDGLAESENRRRLQEQRSSELLLFFLSFTKSKSRSWNEMEGLILSRTRRGTFVRVGCFSCSETILDEVINKGLGRRLDLGSRINLSDPGLSSLVRSVTIL</sequence>
<dbReference type="InterPro" id="IPR010730">
    <property type="entry name" value="HET"/>
</dbReference>
<dbReference type="Pfam" id="PF06985">
    <property type="entry name" value="HET"/>
    <property type="match status" value="1"/>
</dbReference>
<evidence type="ECO:0000313" key="3">
    <source>
        <dbReference type="Proteomes" id="UP001278766"/>
    </source>
</evidence>
<dbReference type="RefSeq" id="XP_062664196.1">
    <property type="nucleotide sequence ID" value="XM_062802810.1"/>
</dbReference>
<reference evidence="2" key="1">
    <citation type="journal article" date="2023" name="Mol. Phylogenet. Evol.">
        <title>Genome-scale phylogeny and comparative genomics of the fungal order Sordariales.</title>
        <authorList>
            <person name="Hensen N."/>
            <person name="Bonometti L."/>
            <person name="Westerberg I."/>
            <person name="Brannstrom I.O."/>
            <person name="Guillou S."/>
            <person name="Cros-Aarteil S."/>
            <person name="Calhoun S."/>
            <person name="Haridas S."/>
            <person name="Kuo A."/>
            <person name="Mondo S."/>
            <person name="Pangilinan J."/>
            <person name="Riley R."/>
            <person name="LaButti K."/>
            <person name="Andreopoulos B."/>
            <person name="Lipzen A."/>
            <person name="Chen C."/>
            <person name="Yan M."/>
            <person name="Daum C."/>
            <person name="Ng V."/>
            <person name="Clum A."/>
            <person name="Steindorff A."/>
            <person name="Ohm R.A."/>
            <person name="Martin F."/>
            <person name="Silar P."/>
            <person name="Natvig D.O."/>
            <person name="Lalanne C."/>
            <person name="Gautier V."/>
            <person name="Ament-Velasquez S.L."/>
            <person name="Kruys A."/>
            <person name="Hutchinson M.I."/>
            <person name="Powell A.J."/>
            <person name="Barry K."/>
            <person name="Miller A.N."/>
            <person name="Grigoriev I.V."/>
            <person name="Debuchy R."/>
            <person name="Gladieux P."/>
            <person name="Hiltunen Thoren M."/>
            <person name="Johannesson H."/>
        </authorList>
    </citation>
    <scope>NUCLEOTIDE SEQUENCE</scope>
    <source>
        <strain evidence="2">CBS 168.71</strain>
    </source>
</reference>
<accession>A0AAE0HQ35</accession>
<name>A0AAE0HQ35_9PEZI</name>
<dbReference type="GeneID" id="87839758"/>
<proteinExistence type="predicted"/>
<dbReference type="PANTHER" id="PTHR33112">
    <property type="entry name" value="DOMAIN PROTEIN, PUTATIVE-RELATED"/>
    <property type="match status" value="1"/>
</dbReference>